<feature type="domain" description="Ketoreductase" evidence="11">
    <location>
        <begin position="21"/>
        <end position="207"/>
    </location>
</feature>
<dbReference type="EC" id="1.1.1.381" evidence="5"/>
<name>A0A0F6YKT4_9BACT</name>
<reference evidence="12 13" key="1">
    <citation type="submission" date="2015-03" db="EMBL/GenBank/DDBJ databases">
        <title>Genome assembly of Sandaracinus amylolyticus DSM 53668.</title>
        <authorList>
            <person name="Sharma G."/>
            <person name="Subramanian S."/>
        </authorList>
    </citation>
    <scope>NUCLEOTIDE SEQUENCE [LARGE SCALE GENOMIC DNA]</scope>
    <source>
        <strain evidence="12 13">DSM 53668</strain>
    </source>
</reference>
<dbReference type="GO" id="GO:0035527">
    <property type="term" value="F:3-hydroxypropionate dehydrogenase (NADP+) activity"/>
    <property type="evidence" value="ECO:0007669"/>
    <property type="project" value="UniProtKB-EC"/>
</dbReference>
<dbReference type="SUPFAM" id="SSF51735">
    <property type="entry name" value="NAD(P)-binding Rossmann-fold domains"/>
    <property type="match status" value="1"/>
</dbReference>
<organism evidence="12 13">
    <name type="scientific">Sandaracinus amylolyticus</name>
    <dbReference type="NCBI Taxonomy" id="927083"/>
    <lineage>
        <taxon>Bacteria</taxon>
        <taxon>Pseudomonadati</taxon>
        <taxon>Myxococcota</taxon>
        <taxon>Polyangia</taxon>
        <taxon>Polyangiales</taxon>
        <taxon>Sandaracinaceae</taxon>
        <taxon>Sandaracinus</taxon>
    </lineage>
</organism>
<evidence type="ECO:0000256" key="4">
    <source>
        <dbReference type="ARBA" id="ARBA00044050"/>
    </source>
</evidence>
<keyword evidence="2" id="KW-0560">Oxidoreductase</keyword>
<dbReference type="EC" id="1.1.1.298" evidence="4"/>
<comment type="function">
    <text evidence="9">NADP-dependent dehydrogenase with broad substrate specificity acting on 3-hydroxy acids. Catalyzes the NADP-dependent oxidation of L-allo-threonine to L-2-amino-3-keto-butyrate, which is spontaneously decarboxylated into aminoacetone. Also acts on D-threonine, L-serine, D-serine, D-3-hydroxyisobutyrate, L-3-hydroxyisobutyrate, D-glycerate and L-glycerate. Able to catalyze the reduction of the malonic semialdehyde to 3-hydroxypropionic acid. YdfG is apparently supplementing RutE, the presumed malonic semialdehyde reductase involved in pyrimidine degradation since both are able to detoxify malonic semialdehyde.</text>
</comment>
<keyword evidence="13" id="KW-1185">Reference proteome</keyword>
<dbReference type="InterPro" id="IPR057326">
    <property type="entry name" value="KR_dom"/>
</dbReference>
<dbReference type="AlphaFoldDB" id="A0A0F6YKT4"/>
<proteinExistence type="inferred from homology"/>
<evidence type="ECO:0000256" key="10">
    <source>
        <dbReference type="ARBA" id="ARBA00047274"/>
    </source>
</evidence>
<dbReference type="PROSITE" id="PS00061">
    <property type="entry name" value="ADH_SHORT"/>
    <property type="match status" value="1"/>
</dbReference>
<dbReference type="InterPro" id="IPR002347">
    <property type="entry name" value="SDR_fam"/>
</dbReference>
<comment type="catalytic activity">
    <reaction evidence="10">
        <text>3-hydroxypropanoate + NADP(+) = 3-oxopropanoate + NADPH + H(+)</text>
        <dbReference type="Rhea" id="RHEA:26438"/>
        <dbReference type="ChEBI" id="CHEBI:15378"/>
        <dbReference type="ChEBI" id="CHEBI:16510"/>
        <dbReference type="ChEBI" id="CHEBI:33190"/>
        <dbReference type="ChEBI" id="CHEBI:57783"/>
        <dbReference type="ChEBI" id="CHEBI:58349"/>
        <dbReference type="EC" id="1.1.1.298"/>
    </reaction>
</comment>
<accession>A0A0F6YKT4</accession>
<sequence>MVAERAPRYEGRRMDGLFGGRWALITGASSGLGEELARQLAERGCNVVLTARSREKLGALAAQLGAAHGVQARVIAADLADAAGLDTLLRELDALGVAIDHVVANAGYGTWGPFVEETTRSQTEMVRLNCEAVVGVVHHVLPGMVARRRGGVLLVASTAAFQPTPMFAVYGATKTFVRSFGEALAEELRGTGVRVSVLCPGPVPTGFQTRAKIEIPPAQRAAVLTPQETVERALAGYAAGRVIVVPGAVNRAGAVLASVIPNRVVVPVVRHMMKTRRTSEGS</sequence>
<evidence type="ECO:0000256" key="8">
    <source>
        <dbReference type="ARBA" id="ARBA00044349"/>
    </source>
</evidence>
<evidence type="ECO:0000256" key="1">
    <source>
        <dbReference type="ARBA" id="ARBA00006484"/>
    </source>
</evidence>
<comment type="catalytic activity">
    <reaction evidence="3">
        <text>L-allo-threonine + NADP(+) = aminoacetone + CO2 + NADPH</text>
        <dbReference type="Rhea" id="RHEA:43524"/>
        <dbReference type="ChEBI" id="CHEBI:16526"/>
        <dbReference type="ChEBI" id="CHEBI:57783"/>
        <dbReference type="ChEBI" id="CHEBI:58320"/>
        <dbReference type="ChEBI" id="CHEBI:58349"/>
        <dbReference type="ChEBI" id="CHEBI:58585"/>
        <dbReference type="EC" id="1.1.1.381"/>
    </reaction>
</comment>
<evidence type="ECO:0000256" key="9">
    <source>
        <dbReference type="ARBA" id="ARBA00045650"/>
    </source>
</evidence>
<dbReference type="STRING" id="927083.DB32_004731"/>
<dbReference type="PANTHER" id="PTHR43086">
    <property type="entry name" value="VERY-LONG-CHAIN 3-OXOOACYL-COA REDUCTASE"/>
    <property type="match status" value="1"/>
</dbReference>
<evidence type="ECO:0000259" key="11">
    <source>
        <dbReference type="SMART" id="SM00822"/>
    </source>
</evidence>
<dbReference type="InterPro" id="IPR036291">
    <property type="entry name" value="NAD(P)-bd_dom_sf"/>
</dbReference>
<dbReference type="SMART" id="SM00822">
    <property type="entry name" value="PKS_KR"/>
    <property type="match status" value="1"/>
</dbReference>
<dbReference type="EMBL" id="CP011125">
    <property type="protein sequence ID" value="AKF07582.1"/>
    <property type="molecule type" value="Genomic_DNA"/>
</dbReference>
<evidence type="ECO:0000313" key="13">
    <source>
        <dbReference type="Proteomes" id="UP000034883"/>
    </source>
</evidence>
<dbReference type="Pfam" id="PF00106">
    <property type="entry name" value="adh_short"/>
    <property type="match status" value="1"/>
</dbReference>
<dbReference type="Gene3D" id="3.40.50.720">
    <property type="entry name" value="NAD(P)-binding Rossmann-like Domain"/>
    <property type="match status" value="1"/>
</dbReference>
<dbReference type="PIRSF" id="PIRSF000126">
    <property type="entry name" value="11-beta-HSD1"/>
    <property type="match status" value="1"/>
</dbReference>
<evidence type="ECO:0000313" key="12">
    <source>
        <dbReference type="EMBL" id="AKF07582.1"/>
    </source>
</evidence>
<comment type="similarity">
    <text evidence="1">Belongs to the short-chain dehydrogenases/reductases (SDR) family.</text>
</comment>
<evidence type="ECO:0000256" key="3">
    <source>
        <dbReference type="ARBA" id="ARBA00043812"/>
    </source>
</evidence>
<dbReference type="PANTHER" id="PTHR43086:SF3">
    <property type="entry name" value="NADP-DEPENDENT 3-HYDROXY ACID DEHYDROGENASE YDFG"/>
    <property type="match status" value="1"/>
</dbReference>
<dbReference type="InterPro" id="IPR020904">
    <property type="entry name" value="Sc_DH/Rdtase_CS"/>
</dbReference>
<evidence type="ECO:0000256" key="6">
    <source>
        <dbReference type="ARBA" id="ARBA00044065"/>
    </source>
</evidence>
<evidence type="ECO:0000256" key="5">
    <source>
        <dbReference type="ARBA" id="ARBA00044059"/>
    </source>
</evidence>
<dbReference type="PRINTS" id="PR00081">
    <property type="entry name" value="GDHRDH"/>
</dbReference>
<evidence type="ECO:0000256" key="7">
    <source>
        <dbReference type="ARBA" id="ARBA00044271"/>
    </source>
</evidence>
<evidence type="ECO:0000256" key="2">
    <source>
        <dbReference type="ARBA" id="ARBA00023002"/>
    </source>
</evidence>
<dbReference type="Proteomes" id="UP000034883">
    <property type="component" value="Chromosome"/>
</dbReference>
<gene>
    <name evidence="12" type="ORF">DB32_004731</name>
</gene>
<dbReference type="KEGG" id="samy:DB32_004731"/>
<protein>
    <recommendedName>
        <fullName evidence="6">NADP-dependent 3-hydroxy acid dehydrogenase YdfG</fullName>
        <ecNumber evidence="4">1.1.1.298</ecNumber>
        <ecNumber evidence="5">1.1.1.381</ecNumber>
    </recommendedName>
    <alternativeName>
        <fullName evidence="8">L-allo-threonine dehydrogenase</fullName>
    </alternativeName>
    <alternativeName>
        <fullName evidence="7">Malonic semialdehyde reductase</fullName>
    </alternativeName>
</protein>